<proteinExistence type="predicted"/>
<dbReference type="EMBL" id="JAXIVU010000017">
    <property type="protein sequence ID" value="MDY7220057.1"/>
    <property type="molecule type" value="Genomic_DNA"/>
</dbReference>
<protein>
    <submittedName>
        <fullName evidence="3">Histidine kinase</fullName>
    </submittedName>
</protein>
<accession>A0ABU5GSU9</accession>
<gene>
    <name evidence="3" type="ORF">TOI97_10835</name>
</gene>
<evidence type="ECO:0000313" key="4">
    <source>
        <dbReference type="Proteomes" id="UP001294570"/>
    </source>
</evidence>
<feature type="transmembrane region" description="Helical" evidence="2">
    <location>
        <begin position="178"/>
        <end position="202"/>
    </location>
</feature>
<name>A0ABU5GSU9_9GAMM</name>
<evidence type="ECO:0000256" key="2">
    <source>
        <dbReference type="SAM" id="Phobius"/>
    </source>
</evidence>
<evidence type="ECO:0000313" key="3">
    <source>
        <dbReference type="EMBL" id="MDY7220057.1"/>
    </source>
</evidence>
<dbReference type="GO" id="GO:0016301">
    <property type="term" value="F:kinase activity"/>
    <property type="evidence" value="ECO:0007669"/>
    <property type="project" value="UniProtKB-KW"/>
</dbReference>
<comment type="caution">
    <text evidence="3">The sequence shown here is derived from an EMBL/GenBank/DDBJ whole genome shotgun (WGS) entry which is preliminary data.</text>
</comment>
<keyword evidence="4" id="KW-1185">Reference proteome</keyword>
<dbReference type="Proteomes" id="UP001294570">
    <property type="component" value="Unassembled WGS sequence"/>
</dbReference>
<feature type="transmembrane region" description="Helical" evidence="2">
    <location>
        <begin position="49"/>
        <end position="68"/>
    </location>
</feature>
<reference evidence="3 4" key="1">
    <citation type="submission" date="2023-12" db="EMBL/GenBank/DDBJ databases">
        <title>Denitrificimonas halotolerans sp. nov.,a novel species isolated from landfill leachate.</title>
        <authorList>
            <person name="Wang S."/>
        </authorList>
    </citation>
    <scope>NUCLEOTIDE SEQUENCE [LARGE SCALE GENOMIC DNA]</scope>
    <source>
        <strain evidence="3 4">JX-1</strain>
    </source>
</reference>
<evidence type="ECO:0000256" key="1">
    <source>
        <dbReference type="SAM" id="MobiDB-lite"/>
    </source>
</evidence>
<keyword evidence="3" id="KW-0418">Kinase</keyword>
<feature type="compositionally biased region" description="Low complexity" evidence="1">
    <location>
        <begin position="263"/>
        <end position="278"/>
    </location>
</feature>
<keyword evidence="2" id="KW-1133">Transmembrane helix</keyword>
<dbReference type="RefSeq" id="WP_321554142.1">
    <property type="nucleotide sequence ID" value="NZ_JAXIVU010000017.1"/>
</dbReference>
<organism evidence="3 4">
    <name type="scientific">Denitrificimonas halotolerans</name>
    <dbReference type="NCBI Taxonomy" id="3098930"/>
    <lineage>
        <taxon>Bacteria</taxon>
        <taxon>Pseudomonadati</taxon>
        <taxon>Pseudomonadota</taxon>
        <taxon>Gammaproteobacteria</taxon>
        <taxon>Pseudomonadales</taxon>
        <taxon>Pseudomonadaceae</taxon>
        <taxon>Denitrificimonas</taxon>
    </lineage>
</organism>
<sequence>MLAILYLSYAANKSFASKLLTLIPLFTWNFLSMPPESVHPQRASITSRIAGYNSLIIIACLAAFAWLMHTQLHWSAEQQADALGQSLLQHTHTAAEDALAAEDTLSVAVLLRELVNNPYVSYAALHGKDNRILAEAGQRPKTKGNNSGLYSKQLFKENQTTGSLHLQIDMRQLQEPMLFSMQSMAIVSITLFLLALFLSIHLGRSVALPLKSLSNWLINPAPPAPYIQHTDEIGLLARQLNKYFLADTQNTDLDAVAVESMSNPQPEEQPVTTTTNPVKQVSEQPLPGHSQVSPPNTTPVKKLVYSPHSAILAVELGNMEQLRQLPPERLTGLLKKYRYAVEQAAHLYDGQLHPLADGRSIITFNANLPDYPLNALCCGELLRAFAHHLQLDITDTDINVQVQLGLSEGSVAKDATLGELLLSESAQTALTLSQYSRNLLLLSNSLANNATLTNSARIRSIANPAKTSCLETLLEPYPTQLETQLHRLQIRD</sequence>
<feature type="region of interest" description="Disordered" evidence="1">
    <location>
        <begin position="259"/>
        <end position="298"/>
    </location>
</feature>
<keyword evidence="3" id="KW-0808">Transferase</keyword>
<keyword evidence="2" id="KW-0812">Transmembrane</keyword>
<keyword evidence="2" id="KW-0472">Membrane</keyword>